<organism evidence="1 2">
    <name type="scientific">Rhizopogon vesiculosus</name>
    <dbReference type="NCBI Taxonomy" id="180088"/>
    <lineage>
        <taxon>Eukaryota</taxon>
        <taxon>Fungi</taxon>
        <taxon>Dikarya</taxon>
        <taxon>Basidiomycota</taxon>
        <taxon>Agaricomycotina</taxon>
        <taxon>Agaricomycetes</taxon>
        <taxon>Agaricomycetidae</taxon>
        <taxon>Boletales</taxon>
        <taxon>Suillineae</taxon>
        <taxon>Rhizopogonaceae</taxon>
        <taxon>Rhizopogon</taxon>
    </lineage>
</organism>
<sequence>MPVYRKVFSMARQTMLIPSFSVLRHPPQVFCVTLIHITPALRGGLVFYSSVMYLFLIQTPTVINRVDNFHLFIEFTCTISLVVDVYRYSINDPSIHLTLHTSRENLAFVFNLR</sequence>
<dbReference type="EMBL" id="LVVM01006564">
    <property type="protein sequence ID" value="OJA07749.1"/>
    <property type="molecule type" value="Genomic_DNA"/>
</dbReference>
<accession>A0A1J8PFG4</accession>
<dbReference type="AlphaFoldDB" id="A0A1J8PFG4"/>
<keyword evidence="2" id="KW-1185">Reference proteome</keyword>
<name>A0A1J8PFG4_9AGAM</name>
<protein>
    <submittedName>
        <fullName evidence="1">Uncharacterized protein</fullName>
    </submittedName>
</protein>
<proteinExistence type="predicted"/>
<reference evidence="1 2" key="1">
    <citation type="submission" date="2016-03" db="EMBL/GenBank/DDBJ databases">
        <title>Comparative genomics of the ectomycorrhizal sister species Rhizopogon vinicolor and Rhizopogon vesiculosus (Basidiomycota: Boletales) reveals a divergence of the mating type B locus.</title>
        <authorList>
            <person name="Mujic A.B."/>
            <person name="Kuo A."/>
            <person name="Tritt A."/>
            <person name="Lipzen A."/>
            <person name="Chen C."/>
            <person name="Johnson J."/>
            <person name="Sharma A."/>
            <person name="Barry K."/>
            <person name="Grigoriev I.V."/>
            <person name="Spatafora J.W."/>
        </authorList>
    </citation>
    <scope>NUCLEOTIDE SEQUENCE [LARGE SCALE GENOMIC DNA]</scope>
    <source>
        <strain evidence="1 2">AM-OR11-056</strain>
    </source>
</reference>
<dbReference type="Proteomes" id="UP000183567">
    <property type="component" value="Unassembled WGS sequence"/>
</dbReference>
<evidence type="ECO:0000313" key="1">
    <source>
        <dbReference type="EMBL" id="OJA07749.1"/>
    </source>
</evidence>
<comment type="caution">
    <text evidence="1">The sequence shown here is derived from an EMBL/GenBank/DDBJ whole genome shotgun (WGS) entry which is preliminary data.</text>
</comment>
<gene>
    <name evidence="1" type="ORF">AZE42_12622</name>
</gene>
<evidence type="ECO:0000313" key="2">
    <source>
        <dbReference type="Proteomes" id="UP000183567"/>
    </source>
</evidence>